<accession>A0A1T4PRL8</accession>
<keyword evidence="3" id="KW-1185">Reference proteome</keyword>
<dbReference type="SUPFAM" id="SSF57997">
    <property type="entry name" value="Tropomyosin"/>
    <property type="match status" value="1"/>
</dbReference>
<dbReference type="InterPro" id="IPR006983">
    <property type="entry name" value="MbeD_MobD"/>
</dbReference>
<evidence type="ECO:0000313" key="3">
    <source>
        <dbReference type="Proteomes" id="UP000189933"/>
    </source>
</evidence>
<dbReference type="Gene3D" id="1.20.5.110">
    <property type="match status" value="2"/>
</dbReference>
<keyword evidence="1" id="KW-0175">Coiled coil</keyword>
<reference evidence="3" key="1">
    <citation type="submission" date="2017-02" db="EMBL/GenBank/DDBJ databases">
        <authorList>
            <person name="Varghese N."/>
            <person name="Submissions S."/>
        </authorList>
    </citation>
    <scope>NUCLEOTIDE SEQUENCE [LARGE SCALE GENOMIC DNA]</scope>
    <source>
        <strain evidence="3">DSM 16521</strain>
    </source>
</reference>
<dbReference type="Proteomes" id="UP000189933">
    <property type="component" value="Unassembled WGS sequence"/>
</dbReference>
<feature type="coiled-coil region" evidence="1">
    <location>
        <begin position="13"/>
        <end position="103"/>
    </location>
</feature>
<sequence length="132" mass="15732">MLYQILHAVENLHSTFNQRFDRLEQRMDNLEQRMNGLEQRMDNLEQRVNGLEQRVDGIDTRQGELYLVTRSIEHRTEYISAALQRTTEDVVELSGKVENINKKLFNIQAYIDYQTSKIAENEREIYLLKQAR</sequence>
<dbReference type="Pfam" id="PF04899">
    <property type="entry name" value="MbeD_MobD"/>
    <property type="match status" value="1"/>
</dbReference>
<organism evidence="2 3">
    <name type="scientific">Carboxydocella sporoproducens DSM 16521</name>
    <dbReference type="NCBI Taxonomy" id="1121270"/>
    <lineage>
        <taxon>Bacteria</taxon>
        <taxon>Bacillati</taxon>
        <taxon>Bacillota</taxon>
        <taxon>Clostridia</taxon>
        <taxon>Eubacteriales</taxon>
        <taxon>Clostridiales Family XVI. Incertae Sedis</taxon>
        <taxon>Carboxydocella</taxon>
    </lineage>
</organism>
<name>A0A1T4PRL8_9FIRM</name>
<evidence type="ECO:0000313" key="2">
    <source>
        <dbReference type="EMBL" id="SJZ94284.1"/>
    </source>
</evidence>
<dbReference type="EMBL" id="FUXM01000013">
    <property type="protein sequence ID" value="SJZ94284.1"/>
    <property type="molecule type" value="Genomic_DNA"/>
</dbReference>
<evidence type="ECO:0000256" key="1">
    <source>
        <dbReference type="SAM" id="Coils"/>
    </source>
</evidence>
<gene>
    <name evidence="2" type="ORF">SAMN02745885_01387</name>
</gene>
<protein>
    <submittedName>
        <fullName evidence="2">MbeD/MobD like protein</fullName>
    </submittedName>
</protein>
<dbReference type="AlphaFoldDB" id="A0A1T4PRL8"/>
<proteinExistence type="predicted"/>